<protein>
    <recommendedName>
        <fullName evidence="5">Secreted protein</fullName>
    </recommendedName>
</protein>
<evidence type="ECO:0000256" key="2">
    <source>
        <dbReference type="SAM" id="SignalP"/>
    </source>
</evidence>
<name>A0A9N7U955_PLEPL</name>
<accession>A0A9N7U955</accession>
<evidence type="ECO:0000313" key="4">
    <source>
        <dbReference type="Proteomes" id="UP001153269"/>
    </source>
</evidence>
<evidence type="ECO:0000313" key="3">
    <source>
        <dbReference type="EMBL" id="CAB1426412.1"/>
    </source>
</evidence>
<keyword evidence="2" id="KW-0732">Signal</keyword>
<comment type="caution">
    <text evidence="3">The sequence shown here is derived from an EMBL/GenBank/DDBJ whole genome shotgun (WGS) entry which is preliminary data.</text>
</comment>
<dbReference type="EMBL" id="CADEAL010000887">
    <property type="protein sequence ID" value="CAB1426412.1"/>
    <property type="molecule type" value="Genomic_DNA"/>
</dbReference>
<dbReference type="Proteomes" id="UP001153269">
    <property type="component" value="Unassembled WGS sequence"/>
</dbReference>
<feature type="chain" id="PRO_5040511851" description="Secreted protein" evidence="2">
    <location>
        <begin position="36"/>
        <end position="150"/>
    </location>
</feature>
<proteinExistence type="predicted"/>
<evidence type="ECO:0000256" key="1">
    <source>
        <dbReference type="SAM" id="MobiDB-lite"/>
    </source>
</evidence>
<evidence type="ECO:0008006" key="5">
    <source>
        <dbReference type="Google" id="ProtNLM"/>
    </source>
</evidence>
<dbReference type="AlphaFoldDB" id="A0A9N7U955"/>
<feature type="region of interest" description="Disordered" evidence="1">
    <location>
        <begin position="126"/>
        <end position="150"/>
    </location>
</feature>
<organism evidence="3 4">
    <name type="scientific">Pleuronectes platessa</name>
    <name type="common">European plaice</name>
    <dbReference type="NCBI Taxonomy" id="8262"/>
    <lineage>
        <taxon>Eukaryota</taxon>
        <taxon>Metazoa</taxon>
        <taxon>Chordata</taxon>
        <taxon>Craniata</taxon>
        <taxon>Vertebrata</taxon>
        <taxon>Euteleostomi</taxon>
        <taxon>Actinopterygii</taxon>
        <taxon>Neopterygii</taxon>
        <taxon>Teleostei</taxon>
        <taxon>Neoteleostei</taxon>
        <taxon>Acanthomorphata</taxon>
        <taxon>Carangaria</taxon>
        <taxon>Pleuronectiformes</taxon>
        <taxon>Pleuronectoidei</taxon>
        <taxon>Pleuronectidae</taxon>
        <taxon>Pleuronectes</taxon>
    </lineage>
</organism>
<gene>
    <name evidence="3" type="ORF">PLEPLA_LOCUS14348</name>
</gene>
<keyword evidence="4" id="KW-1185">Reference proteome</keyword>
<feature type="signal peptide" evidence="2">
    <location>
        <begin position="1"/>
        <end position="35"/>
    </location>
</feature>
<sequence>MQPGKEARSLRSGCWRLTLLSCVLAMHLIPGPVHASRCLSVWSRCDRALERGGRPAGGEGHEQRDGDRLLTSFRPKDETIRKQCQTVSVSFPRRVTGFMFVRELPLSSPCDHFCRVVGAAAARAQAESVSTATHPPSIRRHLWSRSDRIM</sequence>
<reference evidence="3" key="1">
    <citation type="submission" date="2020-03" db="EMBL/GenBank/DDBJ databases">
        <authorList>
            <person name="Weist P."/>
        </authorList>
    </citation>
    <scope>NUCLEOTIDE SEQUENCE</scope>
</reference>